<protein>
    <submittedName>
        <fullName evidence="1">Uncharacterized protein</fullName>
    </submittedName>
</protein>
<dbReference type="Proteomes" id="UP000694240">
    <property type="component" value="Chromosome 13"/>
</dbReference>
<dbReference type="AlphaFoldDB" id="A0A8T1XLV6"/>
<gene>
    <name evidence="1" type="ORF">ISN45_Aa08g009120</name>
</gene>
<dbReference type="EMBL" id="JAEFBK010000013">
    <property type="protein sequence ID" value="KAG7533274.1"/>
    <property type="molecule type" value="Genomic_DNA"/>
</dbReference>
<sequence>CDAVITPETEPKLIQIGCTMRIRPEKDIRSLCEPYQLNNKDSRQETTWKIFSAQLHNPSKKNQPKRSSHERVIQFTNRMIPSLPDLDIYGFIGDFQPDQEDLSYEINFPTFLTHNRISSNWNEVKTNFCLEDINFLNQKILGLPYLEADGFSHLQTKLWRPGEFLIQLEASNITSRFILSHWIKWIPSWPFIHQDFPYLDSIAFHALQQLNTFKPRKTTTFGRFYMDQRLLSHGYMKKISR</sequence>
<reference evidence="1 2" key="1">
    <citation type="submission" date="2020-12" db="EMBL/GenBank/DDBJ databases">
        <title>Concerted genomic and epigenomic changes stabilize Arabidopsis allopolyploids.</title>
        <authorList>
            <person name="Chen Z."/>
        </authorList>
    </citation>
    <scope>NUCLEOTIDE SEQUENCE [LARGE SCALE GENOMIC DNA]</scope>
    <source>
        <strain evidence="1">Allo738</strain>
        <tissue evidence="1">Leaf</tissue>
    </source>
</reference>
<comment type="caution">
    <text evidence="1">The sequence shown here is derived from an EMBL/GenBank/DDBJ whole genome shotgun (WGS) entry which is preliminary data.</text>
</comment>
<evidence type="ECO:0000313" key="2">
    <source>
        <dbReference type="Proteomes" id="UP000694240"/>
    </source>
</evidence>
<organism evidence="1 2">
    <name type="scientific">Arabidopsis thaliana x Arabidopsis arenosa</name>
    <dbReference type="NCBI Taxonomy" id="1240361"/>
    <lineage>
        <taxon>Eukaryota</taxon>
        <taxon>Viridiplantae</taxon>
        <taxon>Streptophyta</taxon>
        <taxon>Embryophyta</taxon>
        <taxon>Tracheophyta</taxon>
        <taxon>Spermatophyta</taxon>
        <taxon>Magnoliopsida</taxon>
        <taxon>eudicotyledons</taxon>
        <taxon>Gunneridae</taxon>
        <taxon>Pentapetalae</taxon>
        <taxon>rosids</taxon>
        <taxon>malvids</taxon>
        <taxon>Brassicales</taxon>
        <taxon>Brassicaceae</taxon>
        <taxon>Camelineae</taxon>
        <taxon>Arabidopsis</taxon>
    </lineage>
</organism>
<feature type="non-terminal residue" evidence="1">
    <location>
        <position position="1"/>
    </location>
</feature>
<name>A0A8T1XLV6_9BRAS</name>
<keyword evidence="2" id="KW-1185">Reference proteome</keyword>
<evidence type="ECO:0000313" key="1">
    <source>
        <dbReference type="EMBL" id="KAG7533274.1"/>
    </source>
</evidence>
<proteinExistence type="predicted"/>
<feature type="non-terminal residue" evidence="1">
    <location>
        <position position="241"/>
    </location>
</feature>
<accession>A0A8T1XLV6</accession>